<dbReference type="InterPro" id="IPR018126">
    <property type="entry name" value="SASP_alpha/beta-type_CS"/>
</dbReference>
<evidence type="ECO:0000256" key="4">
    <source>
        <dbReference type="ARBA" id="ARBA00023163"/>
    </source>
</evidence>
<dbReference type="InterPro" id="IPR003593">
    <property type="entry name" value="AAA+_ATPase"/>
</dbReference>
<accession>A0A0D2J6H8</accession>
<sequence>MTRLQFVADTAQHATQAIAAALGVDVAMIDDQFQLVATSKTFLNKRGTDINKSFVQKVNETGSSVIPNPGHHEFCKGCKYENNCPETAEVIRTMKYDGEIIGVILMVTYTQAQKERILANTEVLLEFIGEMADLICKDIKLGEAMANEKLVTKQLQTTMDFLDDGIIMVDRYGTITQSNKTAQKMADINQKDWINHSIREFLPFQVYDFLINQGRSLKRLEVSAQNPEKGKFLVSADPIIVKEKVAGAVMHIEDMDQVHNQVYEYSQTQIRYSFDDIKGDSPEIRAVVNYASQISANDSTILIQGESGTGKELFARAIHNHSPRRNAPFIPINCAAIPEALLESELFGYTDGAFTGAKKGGKPGKFEMAGKGTIFLDEIGDMPLHMQAKLLRVLQEKIVERVGSVNPIPVKARVIAATNQNLESREYLHKFRRDLFFRLSVMPLTIPPLRERKSDILVLAEYFMKKYAARFHSQVKGLDQKAREQLLIHPWPGNVRELENAIEYAVNMERSEKITKACLPANVCQSIQLPPKEQGLMARIKEYERLIIVQSLELHGSSVPGKKEVARELGISLPTLYRRIKELGI</sequence>
<dbReference type="GO" id="GO:0003690">
    <property type="term" value="F:double-stranded DNA binding"/>
    <property type="evidence" value="ECO:0007669"/>
    <property type="project" value="InterPro"/>
</dbReference>
<dbReference type="GO" id="GO:0006265">
    <property type="term" value="P:DNA topological change"/>
    <property type="evidence" value="ECO:0007669"/>
    <property type="project" value="InterPro"/>
</dbReference>
<dbReference type="InterPro" id="IPR013767">
    <property type="entry name" value="PAS_fold"/>
</dbReference>
<dbReference type="SUPFAM" id="SSF55785">
    <property type="entry name" value="PYP-like sensor domain (PAS domain)"/>
    <property type="match status" value="1"/>
</dbReference>
<gene>
    <name evidence="6" type="ORF">X474_12670</name>
</gene>
<dbReference type="PROSITE" id="PS50045">
    <property type="entry name" value="SIGMA54_INTERACT_4"/>
    <property type="match status" value="1"/>
</dbReference>
<keyword evidence="1" id="KW-0547">Nucleotide-binding</keyword>
<dbReference type="InterPro" id="IPR027417">
    <property type="entry name" value="P-loop_NTPase"/>
</dbReference>
<dbReference type="InParanoid" id="A0A0D2J6H8"/>
<evidence type="ECO:0000313" key="6">
    <source>
        <dbReference type="EMBL" id="KIX13759.1"/>
    </source>
</evidence>
<dbReference type="PANTHER" id="PTHR32071:SF57">
    <property type="entry name" value="C4-DICARBOXYLATE TRANSPORT TRANSCRIPTIONAL REGULATORY PROTEIN DCTD"/>
    <property type="match status" value="1"/>
</dbReference>
<dbReference type="SUPFAM" id="SSF52540">
    <property type="entry name" value="P-loop containing nucleoside triphosphate hydrolases"/>
    <property type="match status" value="1"/>
</dbReference>
<dbReference type="InterPro" id="IPR035965">
    <property type="entry name" value="PAS-like_dom_sf"/>
</dbReference>
<dbReference type="RefSeq" id="WP_044348903.1">
    <property type="nucleotide sequence ID" value="NZ_AZAC01000014.1"/>
</dbReference>
<feature type="domain" description="Sigma-54 factor interaction" evidence="5">
    <location>
        <begin position="277"/>
        <end position="507"/>
    </location>
</feature>
<dbReference type="PROSITE" id="PS00675">
    <property type="entry name" value="SIGMA54_INTERACT_1"/>
    <property type="match status" value="1"/>
</dbReference>
<keyword evidence="4" id="KW-0804">Transcription</keyword>
<dbReference type="InterPro" id="IPR025944">
    <property type="entry name" value="Sigma_54_int_dom_CS"/>
</dbReference>
<dbReference type="AlphaFoldDB" id="A0A0D2J6H8"/>
<dbReference type="FunCoup" id="A0A0D2J6H8">
    <property type="interactions" value="72"/>
</dbReference>
<dbReference type="SMART" id="SM00382">
    <property type="entry name" value="AAA"/>
    <property type="match status" value="1"/>
</dbReference>
<reference evidence="6 7" key="1">
    <citation type="submission" date="2013-11" db="EMBL/GenBank/DDBJ databases">
        <title>Metagenomic analysis of a methanogenic consortium involved in long chain n-alkane degradation.</title>
        <authorList>
            <person name="Davidova I.A."/>
            <person name="Callaghan A.V."/>
            <person name="Wawrik B."/>
            <person name="Pruitt S."/>
            <person name="Marks C."/>
            <person name="Duncan K.E."/>
            <person name="Suflita J.M."/>
        </authorList>
    </citation>
    <scope>NUCLEOTIDE SEQUENCE [LARGE SCALE GENOMIC DNA]</scope>
    <source>
        <strain evidence="6 7">SPR</strain>
    </source>
</reference>
<dbReference type="InterPro" id="IPR002197">
    <property type="entry name" value="HTH_Fis"/>
</dbReference>
<dbReference type="CDD" id="cd00130">
    <property type="entry name" value="PAS"/>
    <property type="match status" value="1"/>
</dbReference>
<dbReference type="Pfam" id="PF02954">
    <property type="entry name" value="HTH_8"/>
    <property type="match status" value="1"/>
</dbReference>
<dbReference type="STRING" id="1429043.X474_12670"/>
<dbReference type="Gene3D" id="3.40.50.300">
    <property type="entry name" value="P-loop containing nucleotide triphosphate hydrolases"/>
    <property type="match status" value="1"/>
</dbReference>
<dbReference type="InterPro" id="IPR000014">
    <property type="entry name" value="PAS"/>
</dbReference>
<dbReference type="InterPro" id="IPR058031">
    <property type="entry name" value="AAA_lid_NorR"/>
</dbReference>
<dbReference type="FunFam" id="3.40.50.300:FF:000006">
    <property type="entry name" value="DNA-binding transcriptional regulator NtrC"/>
    <property type="match status" value="1"/>
</dbReference>
<dbReference type="OrthoDB" id="9763792at2"/>
<protein>
    <submittedName>
        <fullName evidence="6">Transcriptional regulator</fullName>
    </submittedName>
</protein>
<dbReference type="GO" id="GO:0043565">
    <property type="term" value="F:sequence-specific DNA binding"/>
    <property type="evidence" value="ECO:0007669"/>
    <property type="project" value="InterPro"/>
</dbReference>
<dbReference type="Gene3D" id="3.30.450.40">
    <property type="match status" value="1"/>
</dbReference>
<dbReference type="Pfam" id="PF25601">
    <property type="entry name" value="AAA_lid_14"/>
    <property type="match status" value="1"/>
</dbReference>
<keyword evidence="7" id="KW-1185">Reference proteome</keyword>
<dbReference type="PROSITE" id="PS00688">
    <property type="entry name" value="SIGMA54_INTERACT_3"/>
    <property type="match status" value="1"/>
</dbReference>
<dbReference type="CDD" id="cd00009">
    <property type="entry name" value="AAA"/>
    <property type="match status" value="1"/>
</dbReference>
<dbReference type="Gene3D" id="3.30.450.20">
    <property type="entry name" value="PAS domain"/>
    <property type="match status" value="1"/>
</dbReference>
<dbReference type="EMBL" id="AZAC01000014">
    <property type="protein sequence ID" value="KIX13759.1"/>
    <property type="molecule type" value="Genomic_DNA"/>
</dbReference>
<keyword evidence="3" id="KW-0805">Transcription regulation</keyword>
<dbReference type="Pfam" id="PF00158">
    <property type="entry name" value="Sigma54_activat"/>
    <property type="match status" value="1"/>
</dbReference>
<comment type="caution">
    <text evidence="6">The sequence shown here is derived from an EMBL/GenBank/DDBJ whole genome shotgun (WGS) entry which is preliminary data.</text>
</comment>
<evidence type="ECO:0000259" key="5">
    <source>
        <dbReference type="PROSITE" id="PS50045"/>
    </source>
</evidence>
<proteinExistence type="predicted"/>
<keyword evidence="2" id="KW-0067">ATP-binding</keyword>
<dbReference type="InterPro" id="IPR025662">
    <property type="entry name" value="Sigma_54_int_dom_ATP-bd_1"/>
</dbReference>
<dbReference type="InterPro" id="IPR002078">
    <property type="entry name" value="Sigma_54_int"/>
</dbReference>
<dbReference type="GO" id="GO:0006355">
    <property type="term" value="P:regulation of DNA-templated transcription"/>
    <property type="evidence" value="ECO:0007669"/>
    <property type="project" value="InterPro"/>
</dbReference>
<dbReference type="InterPro" id="IPR009057">
    <property type="entry name" value="Homeodomain-like_sf"/>
</dbReference>
<evidence type="ECO:0000256" key="1">
    <source>
        <dbReference type="ARBA" id="ARBA00022741"/>
    </source>
</evidence>
<evidence type="ECO:0000256" key="3">
    <source>
        <dbReference type="ARBA" id="ARBA00023015"/>
    </source>
</evidence>
<dbReference type="Proteomes" id="UP000032233">
    <property type="component" value="Unassembled WGS sequence"/>
</dbReference>
<organism evidence="6 7">
    <name type="scientific">Dethiosulfatarculus sandiegensis</name>
    <dbReference type="NCBI Taxonomy" id="1429043"/>
    <lineage>
        <taxon>Bacteria</taxon>
        <taxon>Pseudomonadati</taxon>
        <taxon>Thermodesulfobacteriota</taxon>
        <taxon>Desulfarculia</taxon>
        <taxon>Desulfarculales</taxon>
        <taxon>Desulfarculaceae</taxon>
        <taxon>Dethiosulfatarculus</taxon>
    </lineage>
</organism>
<dbReference type="Pfam" id="PF00989">
    <property type="entry name" value="PAS"/>
    <property type="match status" value="1"/>
</dbReference>
<dbReference type="Gene3D" id="1.10.8.60">
    <property type="match status" value="1"/>
</dbReference>
<dbReference type="PROSITE" id="PS00304">
    <property type="entry name" value="SASP_1"/>
    <property type="match status" value="1"/>
</dbReference>
<dbReference type="SUPFAM" id="SSF46689">
    <property type="entry name" value="Homeodomain-like"/>
    <property type="match status" value="1"/>
</dbReference>
<evidence type="ECO:0000313" key="7">
    <source>
        <dbReference type="Proteomes" id="UP000032233"/>
    </source>
</evidence>
<evidence type="ECO:0000256" key="2">
    <source>
        <dbReference type="ARBA" id="ARBA00022840"/>
    </source>
</evidence>
<dbReference type="PANTHER" id="PTHR32071">
    <property type="entry name" value="TRANSCRIPTIONAL REGULATORY PROTEIN"/>
    <property type="match status" value="1"/>
</dbReference>
<name>A0A0D2J6H8_9BACT</name>
<dbReference type="PATRIC" id="fig|1429043.3.peg.2697"/>
<dbReference type="GO" id="GO:0005524">
    <property type="term" value="F:ATP binding"/>
    <property type="evidence" value="ECO:0007669"/>
    <property type="project" value="UniProtKB-KW"/>
</dbReference>
<dbReference type="InterPro" id="IPR029016">
    <property type="entry name" value="GAF-like_dom_sf"/>
</dbReference>
<dbReference type="Gene3D" id="1.10.10.60">
    <property type="entry name" value="Homeodomain-like"/>
    <property type="match status" value="1"/>
</dbReference>